<keyword evidence="2" id="KW-0805">Transcription regulation</keyword>
<dbReference type="SUPFAM" id="SSF46785">
    <property type="entry name" value="Winged helix' DNA-binding domain"/>
    <property type="match status" value="1"/>
</dbReference>
<dbReference type="AlphaFoldDB" id="A0A1G8IJX8"/>
<dbReference type="FunFam" id="1.10.10.10:FF:000001">
    <property type="entry name" value="LysR family transcriptional regulator"/>
    <property type="match status" value="1"/>
</dbReference>
<evidence type="ECO:0000256" key="3">
    <source>
        <dbReference type="ARBA" id="ARBA00023125"/>
    </source>
</evidence>
<dbReference type="GO" id="GO:0003677">
    <property type="term" value="F:DNA binding"/>
    <property type="evidence" value="ECO:0007669"/>
    <property type="project" value="UniProtKB-KW"/>
</dbReference>
<dbReference type="GO" id="GO:0003700">
    <property type="term" value="F:DNA-binding transcription factor activity"/>
    <property type="evidence" value="ECO:0007669"/>
    <property type="project" value="InterPro"/>
</dbReference>
<evidence type="ECO:0000256" key="4">
    <source>
        <dbReference type="ARBA" id="ARBA00023163"/>
    </source>
</evidence>
<dbReference type="Pfam" id="PF03466">
    <property type="entry name" value="LysR_substrate"/>
    <property type="match status" value="1"/>
</dbReference>
<dbReference type="Gene3D" id="1.10.10.10">
    <property type="entry name" value="Winged helix-like DNA-binding domain superfamily/Winged helix DNA-binding domain"/>
    <property type="match status" value="1"/>
</dbReference>
<dbReference type="InterPro" id="IPR005119">
    <property type="entry name" value="LysR_subst-bd"/>
</dbReference>
<comment type="similarity">
    <text evidence="1">Belongs to the LysR transcriptional regulatory family.</text>
</comment>
<keyword evidence="7" id="KW-1185">Reference proteome</keyword>
<reference evidence="6 7" key="1">
    <citation type="submission" date="2016-10" db="EMBL/GenBank/DDBJ databases">
        <authorList>
            <person name="de Groot N.N."/>
        </authorList>
    </citation>
    <scope>NUCLEOTIDE SEQUENCE [LARGE SCALE GENOMIC DNA]</scope>
    <source>
        <strain evidence="6 7">CPCC 201354</strain>
    </source>
</reference>
<dbReference type="InterPro" id="IPR036388">
    <property type="entry name" value="WH-like_DNA-bd_sf"/>
</dbReference>
<accession>A0A1G8IJX8</accession>
<dbReference type="Gene3D" id="3.40.190.10">
    <property type="entry name" value="Periplasmic binding protein-like II"/>
    <property type="match status" value="2"/>
</dbReference>
<evidence type="ECO:0000313" key="6">
    <source>
        <dbReference type="EMBL" id="SDI18810.1"/>
    </source>
</evidence>
<evidence type="ECO:0000256" key="2">
    <source>
        <dbReference type="ARBA" id="ARBA00023015"/>
    </source>
</evidence>
<dbReference type="InterPro" id="IPR000847">
    <property type="entry name" value="LysR_HTH_N"/>
</dbReference>
<dbReference type="InterPro" id="IPR036390">
    <property type="entry name" value="WH_DNA-bd_sf"/>
</dbReference>
<dbReference type="Pfam" id="PF00126">
    <property type="entry name" value="HTH_1"/>
    <property type="match status" value="1"/>
</dbReference>
<feature type="domain" description="HTH lysR-type" evidence="5">
    <location>
        <begin position="22"/>
        <end position="79"/>
    </location>
</feature>
<gene>
    <name evidence="6" type="ORF">SAMN05421505_13745</name>
</gene>
<dbReference type="PRINTS" id="PR00039">
    <property type="entry name" value="HTHLYSR"/>
</dbReference>
<dbReference type="PANTHER" id="PTHR30346:SF0">
    <property type="entry name" value="HCA OPERON TRANSCRIPTIONAL ACTIVATOR HCAR"/>
    <property type="match status" value="1"/>
</dbReference>
<proteinExistence type="inferred from homology"/>
<protein>
    <submittedName>
        <fullName evidence="6">DNA-binding transcriptional regulator, LysR family</fullName>
    </submittedName>
</protein>
<dbReference type="PROSITE" id="PS50931">
    <property type="entry name" value="HTH_LYSR"/>
    <property type="match status" value="1"/>
</dbReference>
<sequence length="337" mass="36754">MSNNRHADTSQPSVVHGGTAELDLGAVRAFVAIAEDHSFSEAAARLGISQQAVSKRIAKLESDLGLRLFHRSRAGTGLTEDGSAFLAHARALVGIADRALDALRVRRRTLRIDVLDTRLATIELVRAFHRALTNADIEDADIEIVTSDGLRTAPGALLRGSADAAFARVSGALEEGLVSTPAHLEPVHLLVGRDHPLADRQVVKTGELAGATVWMPGNAAGSEWADYYRFLSAEFGIRIDTAGPNFGYEHMAQQVASGERMSFAGMDTQLPWQPGVTRIPLVDPVPVYPWSLLRHRQNRHPALELFVEHIAAGYQPYDPRRQWLPDPDRAAFSTTRT</sequence>
<name>A0A1G8IJX8_9ACTN</name>
<evidence type="ECO:0000256" key="1">
    <source>
        <dbReference type="ARBA" id="ARBA00009437"/>
    </source>
</evidence>
<dbReference type="STRING" id="504805.SAMN05421505_13745"/>
<keyword evidence="3 6" id="KW-0238">DNA-binding</keyword>
<organism evidence="6 7">
    <name type="scientific">Sinosporangium album</name>
    <dbReference type="NCBI Taxonomy" id="504805"/>
    <lineage>
        <taxon>Bacteria</taxon>
        <taxon>Bacillati</taxon>
        <taxon>Actinomycetota</taxon>
        <taxon>Actinomycetes</taxon>
        <taxon>Streptosporangiales</taxon>
        <taxon>Streptosporangiaceae</taxon>
        <taxon>Sinosporangium</taxon>
    </lineage>
</organism>
<evidence type="ECO:0000313" key="7">
    <source>
        <dbReference type="Proteomes" id="UP000198923"/>
    </source>
</evidence>
<dbReference type="Proteomes" id="UP000198923">
    <property type="component" value="Unassembled WGS sequence"/>
</dbReference>
<dbReference type="EMBL" id="FNCN01000037">
    <property type="protein sequence ID" value="SDI18810.1"/>
    <property type="molecule type" value="Genomic_DNA"/>
</dbReference>
<evidence type="ECO:0000259" key="5">
    <source>
        <dbReference type="PROSITE" id="PS50931"/>
    </source>
</evidence>
<dbReference type="SUPFAM" id="SSF53850">
    <property type="entry name" value="Periplasmic binding protein-like II"/>
    <property type="match status" value="1"/>
</dbReference>
<dbReference type="PANTHER" id="PTHR30346">
    <property type="entry name" value="TRANSCRIPTIONAL DUAL REGULATOR HCAR-RELATED"/>
    <property type="match status" value="1"/>
</dbReference>
<keyword evidence="4" id="KW-0804">Transcription</keyword>
<dbReference type="GO" id="GO:0032993">
    <property type="term" value="C:protein-DNA complex"/>
    <property type="evidence" value="ECO:0007669"/>
    <property type="project" value="TreeGrafter"/>
</dbReference>